<comment type="caution">
    <text evidence="1">The sequence shown here is derived from an EMBL/GenBank/DDBJ whole genome shotgun (WGS) entry which is preliminary data.</text>
</comment>
<dbReference type="Proteomes" id="UP000789901">
    <property type="component" value="Unassembled WGS sequence"/>
</dbReference>
<reference evidence="1 2" key="1">
    <citation type="submission" date="2021-06" db="EMBL/GenBank/DDBJ databases">
        <authorList>
            <person name="Kallberg Y."/>
            <person name="Tangrot J."/>
            <person name="Rosling A."/>
        </authorList>
    </citation>
    <scope>NUCLEOTIDE SEQUENCE [LARGE SCALE GENOMIC DNA]</scope>
    <source>
        <strain evidence="1 2">120-4 pot B 10/14</strain>
    </source>
</reference>
<organism evidence="1 2">
    <name type="scientific">Gigaspora margarita</name>
    <dbReference type="NCBI Taxonomy" id="4874"/>
    <lineage>
        <taxon>Eukaryota</taxon>
        <taxon>Fungi</taxon>
        <taxon>Fungi incertae sedis</taxon>
        <taxon>Mucoromycota</taxon>
        <taxon>Glomeromycotina</taxon>
        <taxon>Glomeromycetes</taxon>
        <taxon>Diversisporales</taxon>
        <taxon>Gigasporaceae</taxon>
        <taxon>Gigaspora</taxon>
    </lineage>
</organism>
<sequence length="117" mass="14223">SEKSFLGERLFKQFGSFSGPYNNKIKNYLKKQNQQVFPEMLCNERITKRYFNKYKEINFVYLQSWVSINHYPIFFQNNINFIIKCEGDYKVKPFVLKYYFEKGNEKELKSLINKELS</sequence>
<feature type="non-terminal residue" evidence="1">
    <location>
        <position position="1"/>
    </location>
</feature>
<evidence type="ECO:0000313" key="2">
    <source>
        <dbReference type="Proteomes" id="UP000789901"/>
    </source>
</evidence>
<accession>A0ABN7W5C1</accession>
<name>A0ABN7W5C1_GIGMA</name>
<protein>
    <submittedName>
        <fullName evidence="1">2234_t:CDS:1</fullName>
    </submittedName>
</protein>
<gene>
    <name evidence="1" type="ORF">GMARGA_LOCUS26635</name>
</gene>
<proteinExistence type="predicted"/>
<evidence type="ECO:0000313" key="1">
    <source>
        <dbReference type="EMBL" id="CAG8816779.1"/>
    </source>
</evidence>
<dbReference type="EMBL" id="CAJVQB010031347">
    <property type="protein sequence ID" value="CAG8816779.1"/>
    <property type="molecule type" value="Genomic_DNA"/>
</dbReference>
<keyword evidence="2" id="KW-1185">Reference proteome</keyword>